<sequence>MDFYNSVKKFLGLPVQKAPESSIEKRNDAPCCTPHNEDYEKFGFNIFSNPVEMHQYFERQMNEIMKSFGMFSGDGPFSGNADDEFFGGFKDPSFKGPFSFGFSEFPNEKELQHHDEPQEGNLRDRFLKRGYQTPRRNPQENTDSDLDKEFKADDLDRMLVPKVPQQPQRNFFFGRSMSSRTIRNSDGTYETHKTVTDQDGNQEVTITRKQGDKEYTIVTKTDKNGVAEVTENFVNLDESQKDSFLKNDAPKPILDTDVDDSLFSKFF</sequence>
<accession>A0A1Y1MRD1</accession>
<organism evidence="1">
    <name type="scientific">Photinus pyralis</name>
    <name type="common">Common eastern firefly</name>
    <name type="synonym">Lampyris pyralis</name>
    <dbReference type="NCBI Taxonomy" id="7054"/>
    <lineage>
        <taxon>Eukaryota</taxon>
        <taxon>Metazoa</taxon>
        <taxon>Ecdysozoa</taxon>
        <taxon>Arthropoda</taxon>
        <taxon>Hexapoda</taxon>
        <taxon>Insecta</taxon>
        <taxon>Pterygota</taxon>
        <taxon>Neoptera</taxon>
        <taxon>Endopterygota</taxon>
        <taxon>Coleoptera</taxon>
        <taxon>Polyphaga</taxon>
        <taxon>Elateriformia</taxon>
        <taxon>Elateroidea</taxon>
        <taxon>Lampyridae</taxon>
        <taxon>Lampyrinae</taxon>
        <taxon>Photinus</taxon>
    </lineage>
</organism>
<dbReference type="GO" id="GO:0016529">
    <property type="term" value="C:sarcoplasmic reticulum"/>
    <property type="evidence" value="ECO:0007669"/>
    <property type="project" value="TreeGrafter"/>
</dbReference>
<reference evidence="2" key="3">
    <citation type="submission" date="2019-08" db="EMBL/GenBank/DDBJ databases">
        <authorList>
            <consortium name="Photinus pyralis genome working group"/>
            <person name="Fallon T.R."/>
            <person name="Sander Lower S.E."/>
            <person name="Weng J.-K."/>
        </authorList>
    </citation>
    <scope>NUCLEOTIDE SEQUENCE</scope>
    <source>
        <strain evidence="2">1611_PpyrPB1</strain>
        <tissue evidence="2">Whole body</tissue>
    </source>
</reference>
<evidence type="ECO:0000313" key="1">
    <source>
        <dbReference type="EMBL" id="JAV87080.1"/>
    </source>
</evidence>
<dbReference type="GO" id="GO:0005739">
    <property type="term" value="C:mitochondrion"/>
    <property type="evidence" value="ECO:0007669"/>
    <property type="project" value="TreeGrafter"/>
</dbReference>
<dbReference type="OrthoDB" id="5562606at2759"/>
<dbReference type="AlphaFoldDB" id="A0A1Y1MRD1"/>
<keyword evidence="3" id="KW-1185">Reference proteome</keyword>
<name>A0A1Y1MRD1_PHOPY</name>
<dbReference type="PANTHER" id="PTHR14938:SF2">
    <property type="entry name" value="HCLS1-ASSOCIATED PROTEIN X-1"/>
    <property type="match status" value="1"/>
</dbReference>
<evidence type="ECO:0000313" key="2">
    <source>
        <dbReference type="EMBL" id="KAB0797965.1"/>
    </source>
</evidence>
<dbReference type="EMBL" id="VVIM01000006">
    <property type="protein sequence ID" value="KAB0797965.1"/>
    <property type="molecule type" value="Genomic_DNA"/>
</dbReference>
<dbReference type="GO" id="GO:0030136">
    <property type="term" value="C:clathrin-coated vesicle"/>
    <property type="evidence" value="ECO:0007669"/>
    <property type="project" value="TreeGrafter"/>
</dbReference>
<dbReference type="GO" id="GO:0043066">
    <property type="term" value="P:negative regulation of apoptotic process"/>
    <property type="evidence" value="ECO:0007669"/>
    <property type="project" value="InterPro"/>
</dbReference>
<dbReference type="InterPro" id="IPR017248">
    <property type="entry name" value="HAX-1"/>
</dbReference>
<reference evidence="1" key="1">
    <citation type="journal article" date="2016" name="Sci. Rep.">
        <title>Molecular characterization of firefly nuptial gifts: a multi-omics approach sheds light on postcopulatory sexual selection.</title>
        <authorList>
            <person name="Al-Wathiqui N."/>
            <person name="Fallon T.R."/>
            <person name="South A."/>
            <person name="Weng J.K."/>
            <person name="Lewis S.M."/>
        </authorList>
    </citation>
    <scope>NUCLEOTIDE SEQUENCE</scope>
</reference>
<proteinExistence type="predicted"/>
<dbReference type="GO" id="GO:0015629">
    <property type="term" value="C:actin cytoskeleton"/>
    <property type="evidence" value="ECO:0007669"/>
    <property type="project" value="TreeGrafter"/>
</dbReference>
<evidence type="ECO:0000313" key="3">
    <source>
        <dbReference type="Proteomes" id="UP000327044"/>
    </source>
</evidence>
<gene>
    <name evidence="2" type="ORF">PPYR_08958</name>
</gene>
<evidence type="ECO:0008006" key="4">
    <source>
        <dbReference type="Google" id="ProtNLM"/>
    </source>
</evidence>
<dbReference type="EMBL" id="GEZM01026274">
    <property type="protein sequence ID" value="JAV87080.1"/>
    <property type="molecule type" value="Transcribed_RNA"/>
</dbReference>
<dbReference type="Proteomes" id="UP000327044">
    <property type="component" value="Unassembled WGS sequence"/>
</dbReference>
<dbReference type="InParanoid" id="A0A1Y1MRD1"/>
<protein>
    <recommendedName>
        <fullName evidence="4">HCLS1-associated protein X-1</fullName>
    </recommendedName>
</protein>
<dbReference type="GO" id="GO:0016324">
    <property type="term" value="C:apical plasma membrane"/>
    <property type="evidence" value="ECO:0007669"/>
    <property type="project" value="TreeGrafter"/>
</dbReference>
<dbReference type="GO" id="GO:0030833">
    <property type="term" value="P:regulation of actin filament polymerization"/>
    <property type="evidence" value="ECO:0007669"/>
    <property type="project" value="TreeGrafter"/>
</dbReference>
<reference evidence="2 3" key="2">
    <citation type="journal article" date="2018" name="Elife">
        <title>Firefly genomes illuminate parallel origins of bioluminescence in beetles.</title>
        <authorList>
            <person name="Fallon T.R."/>
            <person name="Lower S.E."/>
            <person name="Chang C.H."/>
            <person name="Bessho-Uehara M."/>
            <person name="Martin G.J."/>
            <person name="Bewick A.J."/>
            <person name="Behringer M."/>
            <person name="Debat H.J."/>
            <person name="Wong I."/>
            <person name="Day J.C."/>
            <person name="Suvorov A."/>
            <person name="Silva C.J."/>
            <person name="Stanger-Hall K.F."/>
            <person name="Hall D.W."/>
            <person name="Schmitz R.J."/>
            <person name="Nelson D.R."/>
            <person name="Lewis S.M."/>
            <person name="Shigenobu S."/>
            <person name="Bybee S.M."/>
            <person name="Larracuente A.M."/>
            <person name="Oba Y."/>
            <person name="Weng J.K."/>
        </authorList>
    </citation>
    <scope>NUCLEOTIDE SEQUENCE [LARGE SCALE GENOMIC DNA]</scope>
    <source>
        <strain evidence="2">1611_PpyrPB1</strain>
        <tissue evidence="2">Whole body</tissue>
    </source>
</reference>
<dbReference type="PANTHER" id="PTHR14938">
    <property type="entry name" value="HCLS1-ASSOCIATED PROTEIN X-1"/>
    <property type="match status" value="1"/>
</dbReference>